<keyword evidence="4 5" id="KW-0663">Pyridoxal phosphate</keyword>
<dbReference type="PIRSF" id="PIRSF000521">
    <property type="entry name" value="Transaminase_4ab_Lys_Orn"/>
    <property type="match status" value="1"/>
</dbReference>
<reference evidence="6" key="1">
    <citation type="journal article" name="DNA Res.">
        <title>The physiological potential of anammox bacteria as revealed by their core genome structure.</title>
        <authorList>
            <person name="Okubo T."/>
            <person name="Toyoda A."/>
            <person name="Fukuhara K."/>
            <person name="Uchiyama I."/>
            <person name="Harigaya Y."/>
            <person name="Kuroiwa M."/>
            <person name="Suzuki T."/>
            <person name="Murakami Y."/>
            <person name="Suwa Y."/>
            <person name="Takami H."/>
        </authorList>
    </citation>
    <scope>NUCLEOTIDE SEQUENCE</scope>
    <source>
        <strain evidence="6">317325-2</strain>
    </source>
</reference>
<sequence length="419" mass="44541">MNPDALAQRVHEDYARFLNPWLGKLMAFAGFGVEASASGCVITDHEGREFIDCLGGYGVFSLGHRHPKVVEAVKKQLDLMPLSGKAFFSEPQSVLARKLAEIAPGDLQYTFFSNSGTEAAEAALKFSKAATGRAKVVSTVGGYHGKTIGSLSATGREKYRTSFEPLMPGVEFIAYGDAQAATEAIDESTACMIVEPIQGEGGIVVPPAGYLRDLQSICRKKGALLVFDEVQSGLGRTGKMFGCEHDGVAPDLMTLAKSLGGGVMPIGATMGTEEVWEKVFSKNPLLHTSTFGGNPVACAAGIAALEVIEEEGLCEAAQVQGAKLKAGLESVRRSHPDWITEVRGIGLMLGVEFSMDEVGELTVAQMMKRGVCAAYTLNNPRVIRFEPPLIIQDSMIEQAVEAFGGAVNETVEMLAALVS</sequence>
<accession>A0A809RAV8</accession>
<dbReference type="Gene3D" id="3.40.640.10">
    <property type="entry name" value="Type I PLP-dependent aspartate aminotransferase-like (Major domain)"/>
    <property type="match status" value="1"/>
</dbReference>
<dbReference type="Gene3D" id="3.90.1150.10">
    <property type="entry name" value="Aspartate Aminotransferase, domain 1"/>
    <property type="match status" value="1"/>
</dbReference>
<dbReference type="InterPro" id="IPR015424">
    <property type="entry name" value="PyrdxlP-dep_Trfase"/>
</dbReference>
<organism evidence="6 7">
    <name type="scientific">Candidatus Nitrosymbiomonas proteolyticus</name>
    <dbReference type="NCBI Taxonomy" id="2608984"/>
    <lineage>
        <taxon>Bacteria</taxon>
        <taxon>Bacillati</taxon>
        <taxon>Armatimonadota</taxon>
        <taxon>Armatimonadota incertae sedis</taxon>
        <taxon>Candidatus Nitrosymbiomonas</taxon>
    </lineage>
</organism>
<dbReference type="CDD" id="cd00610">
    <property type="entry name" value="OAT_like"/>
    <property type="match status" value="1"/>
</dbReference>
<dbReference type="FunFam" id="3.40.640.10:FF:000004">
    <property type="entry name" value="Acetylornithine aminotransferase"/>
    <property type="match status" value="1"/>
</dbReference>
<dbReference type="InterPro" id="IPR015422">
    <property type="entry name" value="PyrdxlP-dep_Trfase_small"/>
</dbReference>
<dbReference type="PANTHER" id="PTHR11986:SF79">
    <property type="entry name" value="ACETYLORNITHINE AMINOTRANSFERASE, MITOCHONDRIAL"/>
    <property type="match status" value="1"/>
</dbReference>
<evidence type="ECO:0000256" key="2">
    <source>
        <dbReference type="ARBA" id="ARBA00022576"/>
    </source>
</evidence>
<dbReference type="AlphaFoldDB" id="A0A809RAV8"/>
<protein>
    <submittedName>
        <fullName evidence="6">Putrescine--2-oxoglutarate aminotransferase</fullName>
    </submittedName>
</protein>
<dbReference type="GO" id="GO:0042802">
    <property type="term" value="F:identical protein binding"/>
    <property type="evidence" value="ECO:0007669"/>
    <property type="project" value="TreeGrafter"/>
</dbReference>
<gene>
    <name evidence="6" type="ORF">NPRO_22880</name>
</gene>
<dbReference type="GO" id="GO:0008483">
    <property type="term" value="F:transaminase activity"/>
    <property type="evidence" value="ECO:0007669"/>
    <property type="project" value="UniProtKB-KW"/>
</dbReference>
<dbReference type="InterPro" id="IPR015421">
    <property type="entry name" value="PyrdxlP-dep_Trfase_major"/>
</dbReference>
<keyword evidence="3 6" id="KW-0808">Transferase</keyword>
<comment type="cofactor">
    <cofactor evidence="1">
        <name>pyridoxal 5'-phosphate</name>
        <dbReference type="ChEBI" id="CHEBI:597326"/>
    </cofactor>
</comment>
<dbReference type="InterPro" id="IPR049704">
    <property type="entry name" value="Aminotrans_3_PPA_site"/>
</dbReference>
<dbReference type="GO" id="GO:0030170">
    <property type="term" value="F:pyridoxal phosphate binding"/>
    <property type="evidence" value="ECO:0007669"/>
    <property type="project" value="InterPro"/>
</dbReference>
<evidence type="ECO:0000313" key="6">
    <source>
        <dbReference type="EMBL" id="BBO24693.1"/>
    </source>
</evidence>
<dbReference type="PANTHER" id="PTHR11986">
    <property type="entry name" value="AMINOTRANSFERASE CLASS III"/>
    <property type="match status" value="1"/>
</dbReference>
<evidence type="ECO:0000256" key="3">
    <source>
        <dbReference type="ARBA" id="ARBA00022679"/>
    </source>
</evidence>
<comment type="similarity">
    <text evidence="5">Belongs to the class-III pyridoxal-phosphate-dependent aminotransferase family.</text>
</comment>
<evidence type="ECO:0000256" key="1">
    <source>
        <dbReference type="ARBA" id="ARBA00001933"/>
    </source>
</evidence>
<dbReference type="Proteomes" id="UP000662873">
    <property type="component" value="Chromosome"/>
</dbReference>
<dbReference type="InterPro" id="IPR005814">
    <property type="entry name" value="Aminotrans_3"/>
</dbReference>
<dbReference type="KEGG" id="npy:NPRO_22880"/>
<dbReference type="EMBL" id="AP021858">
    <property type="protein sequence ID" value="BBO24693.1"/>
    <property type="molecule type" value="Genomic_DNA"/>
</dbReference>
<evidence type="ECO:0000256" key="5">
    <source>
        <dbReference type="RuleBase" id="RU003560"/>
    </source>
</evidence>
<dbReference type="Pfam" id="PF00202">
    <property type="entry name" value="Aminotran_3"/>
    <property type="match status" value="1"/>
</dbReference>
<evidence type="ECO:0000256" key="4">
    <source>
        <dbReference type="ARBA" id="ARBA00022898"/>
    </source>
</evidence>
<evidence type="ECO:0000313" key="7">
    <source>
        <dbReference type="Proteomes" id="UP000662873"/>
    </source>
</evidence>
<dbReference type="InterPro" id="IPR050103">
    <property type="entry name" value="Class-III_PLP-dep_AT"/>
</dbReference>
<name>A0A809RAV8_9BACT</name>
<proteinExistence type="inferred from homology"/>
<dbReference type="PROSITE" id="PS00600">
    <property type="entry name" value="AA_TRANSFER_CLASS_3"/>
    <property type="match status" value="1"/>
</dbReference>
<keyword evidence="2 6" id="KW-0032">Aminotransferase</keyword>
<dbReference type="SUPFAM" id="SSF53383">
    <property type="entry name" value="PLP-dependent transferases"/>
    <property type="match status" value="1"/>
</dbReference>